<dbReference type="Gene3D" id="3.40.50.300">
    <property type="entry name" value="P-loop containing nucleotide triphosphate hydrolases"/>
    <property type="match status" value="2"/>
</dbReference>
<sequence>MQLLCEALQNEQGDQLAEMIRFQYPFAMIDEFQDTDAQQYGIFSKIYRENQSNNTGFIMIGDPKQAIYRFRGADIFTYLKAADQADKRFNLMKNYRSEQRVVEGVNQLFDFPKSPFIYDNIEFTPVSARKDHRQFYLNGEQEPAYRFYLTEEKGGKLDKPSLPRLVRFQFNIG</sequence>
<keyword evidence="1 5" id="KW-0547">Nucleotide-binding</keyword>
<keyword evidence="2 5" id="KW-0378">Hydrolase</keyword>
<dbReference type="PANTHER" id="PTHR11070:SF23">
    <property type="entry name" value="RECBCD ENZYME SUBUNIT RECB"/>
    <property type="match status" value="1"/>
</dbReference>
<keyword evidence="4 5" id="KW-0067">ATP-binding</keyword>
<feature type="domain" description="UvrD-like helicase ATP-binding" evidence="6">
    <location>
        <begin position="1"/>
        <end position="98"/>
    </location>
</feature>
<dbReference type="GO" id="GO:0008854">
    <property type="term" value="F:exodeoxyribonuclease V activity"/>
    <property type="evidence" value="ECO:0007669"/>
    <property type="project" value="UniProtKB-EC"/>
</dbReference>
<dbReference type="InterPro" id="IPR014016">
    <property type="entry name" value="UvrD-like_ATP-bd"/>
</dbReference>
<proteinExistence type="predicted"/>
<organism evidence="7 8">
    <name type="scientific">Rodentibacter pneumotropicus</name>
    <dbReference type="NCBI Taxonomy" id="758"/>
    <lineage>
        <taxon>Bacteria</taxon>
        <taxon>Pseudomonadati</taxon>
        <taxon>Pseudomonadota</taxon>
        <taxon>Gammaproteobacteria</taxon>
        <taxon>Pasteurellales</taxon>
        <taxon>Pasteurellaceae</taxon>
        <taxon>Rodentibacter</taxon>
    </lineage>
</organism>
<evidence type="ECO:0000259" key="6">
    <source>
        <dbReference type="PROSITE" id="PS51198"/>
    </source>
</evidence>
<evidence type="ECO:0000313" key="8">
    <source>
        <dbReference type="Proteomes" id="UP000278733"/>
    </source>
</evidence>
<dbReference type="InterPro" id="IPR027417">
    <property type="entry name" value="P-loop_NTPase"/>
</dbReference>
<dbReference type="Proteomes" id="UP000278733">
    <property type="component" value="Chromosome"/>
</dbReference>
<dbReference type="AlphaFoldDB" id="A0A448MPK8"/>
<evidence type="ECO:0000256" key="4">
    <source>
        <dbReference type="ARBA" id="ARBA00022840"/>
    </source>
</evidence>
<dbReference type="PANTHER" id="PTHR11070">
    <property type="entry name" value="UVRD / RECB / PCRA DNA HELICASE FAMILY MEMBER"/>
    <property type="match status" value="1"/>
</dbReference>
<dbReference type="EC" id="3.1.11.5" evidence="7"/>
<dbReference type="GO" id="GO:0005524">
    <property type="term" value="F:ATP binding"/>
    <property type="evidence" value="ECO:0007669"/>
    <property type="project" value="UniProtKB-UniRule"/>
</dbReference>
<dbReference type="InterPro" id="IPR000212">
    <property type="entry name" value="DNA_helicase_UvrD/REP"/>
</dbReference>
<evidence type="ECO:0000256" key="1">
    <source>
        <dbReference type="ARBA" id="ARBA00022741"/>
    </source>
</evidence>
<dbReference type="GO" id="GO:0003677">
    <property type="term" value="F:DNA binding"/>
    <property type="evidence" value="ECO:0007669"/>
    <property type="project" value="InterPro"/>
</dbReference>
<gene>
    <name evidence="7" type="primary">recB_3</name>
    <name evidence="7" type="ORF">NCTC8284_02263</name>
</gene>
<protein>
    <submittedName>
        <fullName evidence="7">Exodeoxyribonuclease V subunit beta</fullName>
        <ecNumber evidence="7">3.1.11.5</ecNumber>
    </submittedName>
</protein>
<dbReference type="Pfam" id="PF00580">
    <property type="entry name" value="UvrD-helicase"/>
    <property type="match status" value="1"/>
</dbReference>
<name>A0A448MPK8_9PAST</name>
<evidence type="ECO:0000256" key="3">
    <source>
        <dbReference type="ARBA" id="ARBA00022806"/>
    </source>
</evidence>
<reference evidence="7 8" key="1">
    <citation type="submission" date="2018-12" db="EMBL/GenBank/DDBJ databases">
        <authorList>
            <consortium name="Pathogen Informatics"/>
        </authorList>
    </citation>
    <scope>NUCLEOTIDE SEQUENCE [LARGE SCALE GENOMIC DNA]</scope>
    <source>
        <strain evidence="7 8">NCTC8284</strain>
    </source>
</reference>
<keyword evidence="3 5" id="KW-0347">Helicase</keyword>
<evidence type="ECO:0000313" key="7">
    <source>
        <dbReference type="EMBL" id="VEH67077.1"/>
    </source>
</evidence>
<comment type="caution">
    <text evidence="5">Lacks conserved residue(s) required for the propagation of feature annotation.</text>
</comment>
<dbReference type="PROSITE" id="PS51198">
    <property type="entry name" value="UVRD_HELICASE_ATP_BIND"/>
    <property type="match status" value="1"/>
</dbReference>
<dbReference type="EMBL" id="LR134405">
    <property type="protein sequence ID" value="VEH67077.1"/>
    <property type="molecule type" value="Genomic_DNA"/>
</dbReference>
<dbReference type="SUPFAM" id="SSF52540">
    <property type="entry name" value="P-loop containing nucleoside triphosphate hydrolases"/>
    <property type="match status" value="1"/>
</dbReference>
<dbReference type="GO" id="GO:0000725">
    <property type="term" value="P:recombinational repair"/>
    <property type="evidence" value="ECO:0007669"/>
    <property type="project" value="TreeGrafter"/>
</dbReference>
<accession>A0A448MPK8</accession>
<dbReference type="KEGG" id="rpne:NCTC8284_02263"/>
<dbReference type="GO" id="GO:0043138">
    <property type="term" value="F:3'-5' DNA helicase activity"/>
    <property type="evidence" value="ECO:0007669"/>
    <property type="project" value="TreeGrafter"/>
</dbReference>
<evidence type="ECO:0000256" key="5">
    <source>
        <dbReference type="PROSITE-ProRule" id="PRU00560"/>
    </source>
</evidence>
<evidence type="ECO:0000256" key="2">
    <source>
        <dbReference type="ARBA" id="ARBA00022801"/>
    </source>
</evidence>
<dbReference type="GO" id="GO:0005829">
    <property type="term" value="C:cytosol"/>
    <property type="evidence" value="ECO:0007669"/>
    <property type="project" value="TreeGrafter"/>
</dbReference>
<dbReference type="GO" id="GO:0009338">
    <property type="term" value="C:exodeoxyribonuclease V complex"/>
    <property type="evidence" value="ECO:0007669"/>
    <property type="project" value="TreeGrafter"/>
</dbReference>